<accession>A0AAW0PW11</accession>
<gene>
    <name evidence="1" type="ORF">WMY93_004991</name>
</gene>
<comment type="caution">
    <text evidence="1">The sequence shown here is derived from an EMBL/GenBank/DDBJ whole genome shotgun (WGS) entry which is preliminary data.</text>
</comment>
<reference evidence="2" key="1">
    <citation type="submission" date="2024-04" db="EMBL/GenBank/DDBJ databases">
        <title>Salinicola lusitanus LLJ914,a marine bacterium isolated from the Okinawa Trough.</title>
        <authorList>
            <person name="Li J."/>
        </authorList>
    </citation>
    <scope>NUCLEOTIDE SEQUENCE [LARGE SCALE GENOMIC DNA]</scope>
</reference>
<organism evidence="1 2">
    <name type="scientific">Mugilogobius chulae</name>
    <name type="common">yellowstripe goby</name>
    <dbReference type="NCBI Taxonomy" id="88201"/>
    <lineage>
        <taxon>Eukaryota</taxon>
        <taxon>Metazoa</taxon>
        <taxon>Chordata</taxon>
        <taxon>Craniata</taxon>
        <taxon>Vertebrata</taxon>
        <taxon>Euteleostomi</taxon>
        <taxon>Actinopterygii</taxon>
        <taxon>Neopterygii</taxon>
        <taxon>Teleostei</taxon>
        <taxon>Neoteleostei</taxon>
        <taxon>Acanthomorphata</taxon>
        <taxon>Gobiaria</taxon>
        <taxon>Gobiiformes</taxon>
        <taxon>Gobioidei</taxon>
        <taxon>Gobiidae</taxon>
        <taxon>Gobionellinae</taxon>
        <taxon>Mugilogobius</taxon>
    </lineage>
</organism>
<proteinExistence type="predicted"/>
<keyword evidence="2" id="KW-1185">Reference proteome</keyword>
<evidence type="ECO:0000313" key="2">
    <source>
        <dbReference type="Proteomes" id="UP001460270"/>
    </source>
</evidence>
<dbReference type="EMBL" id="JBBPFD010000003">
    <property type="protein sequence ID" value="KAK7934095.1"/>
    <property type="molecule type" value="Genomic_DNA"/>
</dbReference>
<evidence type="ECO:0000313" key="1">
    <source>
        <dbReference type="EMBL" id="KAK7934095.1"/>
    </source>
</evidence>
<name>A0AAW0PW11_9GOBI</name>
<dbReference type="AlphaFoldDB" id="A0AAW0PW11"/>
<sequence length="99" mass="11220">MRSCTLRLTLNHEQPSKPFSIPLVQSAEKDKTWRTMLENVSSGVCRSTQKAKAAFKAGHTLKESSRLDQLGAMVRMLEEHECDFVQALGKTYISHTLRQ</sequence>
<protein>
    <submittedName>
        <fullName evidence="1">Uncharacterized protein</fullName>
    </submittedName>
</protein>
<dbReference type="Proteomes" id="UP001460270">
    <property type="component" value="Unassembled WGS sequence"/>
</dbReference>